<evidence type="ECO:0000313" key="2">
    <source>
        <dbReference type="Proteomes" id="UP001281147"/>
    </source>
</evidence>
<protein>
    <submittedName>
        <fullName evidence="1">Uncharacterized protein</fullName>
    </submittedName>
</protein>
<organism evidence="1 2">
    <name type="scientific">Vermiconidia calcicola</name>
    <dbReference type="NCBI Taxonomy" id="1690605"/>
    <lineage>
        <taxon>Eukaryota</taxon>
        <taxon>Fungi</taxon>
        <taxon>Dikarya</taxon>
        <taxon>Ascomycota</taxon>
        <taxon>Pezizomycotina</taxon>
        <taxon>Dothideomycetes</taxon>
        <taxon>Dothideomycetidae</taxon>
        <taxon>Mycosphaerellales</taxon>
        <taxon>Extremaceae</taxon>
        <taxon>Vermiconidia</taxon>
    </lineage>
</organism>
<gene>
    <name evidence="1" type="ORF">LTR37_002052</name>
</gene>
<name>A0ACC3NV69_9PEZI</name>
<dbReference type="EMBL" id="JAUTXU010000011">
    <property type="protein sequence ID" value="KAK3722907.1"/>
    <property type="molecule type" value="Genomic_DNA"/>
</dbReference>
<dbReference type="Proteomes" id="UP001281147">
    <property type="component" value="Unassembled WGS sequence"/>
</dbReference>
<comment type="caution">
    <text evidence="1">The sequence shown here is derived from an EMBL/GenBank/DDBJ whole genome shotgun (WGS) entry which is preliminary data.</text>
</comment>
<keyword evidence="2" id="KW-1185">Reference proteome</keyword>
<evidence type="ECO:0000313" key="1">
    <source>
        <dbReference type="EMBL" id="KAK3722907.1"/>
    </source>
</evidence>
<sequence length="268" mass="30168">MSSSSYVSINTLPAELIARIASFLPLADLKAWRSTHTSLAQAGFDALLPFMPRKRRLLIPREDSLETFLELARTPKANDTFKDLTFYDLEPDVSACLDCIHLPQLEALDMTRCVFAEEVLITLLSNHAATLRILAFAGVVLTTSASSIKHGTTGWSRILELVATGLHVEWLTIYNLRYKLENEPSIEIVPVPERHCGERTRSGCCQEEEFENGAYIDFDYSQAHTSEAVQRVARAFVDDKGKERFATKDDRPKVGINKLSYSERLRVC</sequence>
<reference evidence="1" key="1">
    <citation type="submission" date="2023-07" db="EMBL/GenBank/DDBJ databases">
        <title>Black Yeasts Isolated from many extreme environments.</title>
        <authorList>
            <person name="Coleine C."/>
            <person name="Stajich J.E."/>
            <person name="Selbmann L."/>
        </authorList>
    </citation>
    <scope>NUCLEOTIDE SEQUENCE</scope>
    <source>
        <strain evidence="1">CCFEE 5714</strain>
    </source>
</reference>
<accession>A0ACC3NV69</accession>
<proteinExistence type="predicted"/>